<evidence type="ECO:0000259" key="1">
    <source>
        <dbReference type="Pfam" id="PF00535"/>
    </source>
</evidence>
<dbReference type="AlphaFoldDB" id="A0A7W9T1R9"/>
<dbReference type="SUPFAM" id="SSF53448">
    <property type="entry name" value="Nucleotide-diphospho-sugar transferases"/>
    <property type="match status" value="1"/>
</dbReference>
<dbReference type="PANTHER" id="PTHR22916">
    <property type="entry name" value="GLYCOSYLTRANSFERASE"/>
    <property type="match status" value="1"/>
</dbReference>
<keyword evidence="2" id="KW-0808">Transferase</keyword>
<name>A0A7W9T1R9_9BACT</name>
<reference evidence="2 3" key="1">
    <citation type="submission" date="2020-08" db="EMBL/GenBank/DDBJ databases">
        <title>Genomic Encyclopedia of Type Strains, Phase IV (KMG-IV): sequencing the most valuable type-strain genomes for metagenomic binning, comparative biology and taxonomic classification.</title>
        <authorList>
            <person name="Goeker M."/>
        </authorList>
    </citation>
    <scope>NUCLEOTIDE SEQUENCE [LARGE SCALE GENOMIC DNA]</scope>
    <source>
        <strain evidence="2 3">DSM 26718</strain>
    </source>
</reference>
<dbReference type="EMBL" id="JACHGG010000002">
    <property type="protein sequence ID" value="MBB6059088.1"/>
    <property type="molecule type" value="Genomic_DNA"/>
</dbReference>
<evidence type="ECO:0000313" key="2">
    <source>
        <dbReference type="EMBL" id="MBB6059088.1"/>
    </source>
</evidence>
<sequence>MDTSVFPPTAPNSERVPLVSVWLITYNHEPYIAQAIEGVLMQKTTFAVELVIGEDCSSDRTREIVLAYKEKYPDRIKLFLSPENLGMVPVLEPTFAMCRGKYVAMLDGDDYWTDSQKLQKQIDLMEADATCNISFHSVQVYDESSGRYTLPPHPAWSSVSQGLDLHEFIHLGNPIYTVSAIFRRLTPELPAYYYQLPYPDLAIYYLVLAAGGRACYLPEVMGVYRRHAKGAFTGASWLKKRQDSLLFFNILQQHLPARYQQQLAVERQLILYELLFTKLKRGKMKAAYRYFQSIDWSYVPPSSVTFSRPHRYTAAVLRALGKLASK</sequence>
<dbReference type="PANTHER" id="PTHR22916:SF3">
    <property type="entry name" value="UDP-GLCNAC:BETAGAL BETA-1,3-N-ACETYLGLUCOSAMINYLTRANSFERASE-LIKE PROTEIN 1"/>
    <property type="match status" value="1"/>
</dbReference>
<dbReference type="InterPro" id="IPR029044">
    <property type="entry name" value="Nucleotide-diphossugar_trans"/>
</dbReference>
<comment type="caution">
    <text evidence="2">The sequence shown here is derived from an EMBL/GenBank/DDBJ whole genome shotgun (WGS) entry which is preliminary data.</text>
</comment>
<organism evidence="2 3">
    <name type="scientific">Hymenobacter luteus</name>
    <dbReference type="NCBI Taxonomy" id="1411122"/>
    <lineage>
        <taxon>Bacteria</taxon>
        <taxon>Pseudomonadati</taxon>
        <taxon>Bacteroidota</taxon>
        <taxon>Cytophagia</taxon>
        <taxon>Cytophagales</taxon>
        <taxon>Hymenobacteraceae</taxon>
        <taxon>Hymenobacter</taxon>
    </lineage>
</organism>
<dbReference type="RefSeq" id="WP_183402770.1">
    <property type="nucleotide sequence ID" value="NZ_JACHGG010000002.1"/>
</dbReference>
<protein>
    <submittedName>
        <fullName evidence="2">Glycosyltransferase involved in cell wall biosynthesis</fullName>
    </submittedName>
</protein>
<evidence type="ECO:0000313" key="3">
    <source>
        <dbReference type="Proteomes" id="UP000532746"/>
    </source>
</evidence>
<dbReference type="Proteomes" id="UP000532746">
    <property type="component" value="Unassembled WGS sequence"/>
</dbReference>
<dbReference type="Gene3D" id="3.90.550.10">
    <property type="entry name" value="Spore Coat Polysaccharide Biosynthesis Protein SpsA, Chain A"/>
    <property type="match status" value="1"/>
</dbReference>
<proteinExistence type="predicted"/>
<keyword evidence="3" id="KW-1185">Reference proteome</keyword>
<accession>A0A7W9T1R9</accession>
<dbReference type="Pfam" id="PF00535">
    <property type="entry name" value="Glycos_transf_2"/>
    <property type="match status" value="1"/>
</dbReference>
<feature type="domain" description="Glycosyltransferase 2-like" evidence="1">
    <location>
        <begin position="20"/>
        <end position="154"/>
    </location>
</feature>
<gene>
    <name evidence="2" type="ORF">HNQ93_001934</name>
</gene>
<dbReference type="GO" id="GO:0016758">
    <property type="term" value="F:hexosyltransferase activity"/>
    <property type="evidence" value="ECO:0007669"/>
    <property type="project" value="UniProtKB-ARBA"/>
</dbReference>
<dbReference type="InterPro" id="IPR001173">
    <property type="entry name" value="Glyco_trans_2-like"/>
</dbReference>